<evidence type="ECO:0000256" key="2">
    <source>
        <dbReference type="ARBA" id="ARBA00022801"/>
    </source>
</evidence>
<feature type="chain" id="PRO_5038437837" description="NodB homology domain-containing protein" evidence="4">
    <location>
        <begin position="21"/>
        <end position="488"/>
    </location>
</feature>
<keyword evidence="2" id="KW-0378">Hydrolase</keyword>
<dbReference type="SUPFAM" id="SSF88713">
    <property type="entry name" value="Glycoside hydrolase/deacetylase"/>
    <property type="match status" value="1"/>
</dbReference>
<dbReference type="CDD" id="cd10954">
    <property type="entry name" value="CE4_CtAXE_like"/>
    <property type="match status" value="1"/>
</dbReference>
<evidence type="ECO:0000256" key="3">
    <source>
        <dbReference type="SAM" id="MobiDB-lite"/>
    </source>
</evidence>
<dbReference type="GO" id="GO:0005975">
    <property type="term" value="P:carbohydrate metabolic process"/>
    <property type="evidence" value="ECO:0007669"/>
    <property type="project" value="InterPro"/>
</dbReference>
<dbReference type="InterPro" id="IPR002509">
    <property type="entry name" value="NODB_dom"/>
</dbReference>
<evidence type="ECO:0000313" key="6">
    <source>
        <dbReference type="EMBL" id="GEC06503.1"/>
    </source>
</evidence>
<dbReference type="GO" id="GO:0016810">
    <property type="term" value="F:hydrolase activity, acting on carbon-nitrogen (but not peptide) bonds"/>
    <property type="evidence" value="ECO:0007669"/>
    <property type="project" value="InterPro"/>
</dbReference>
<keyword evidence="4" id="KW-0732">Signal</keyword>
<comment type="caution">
    <text evidence="6">The sequence shown here is derived from an EMBL/GenBank/DDBJ whole genome shotgun (WGS) entry which is preliminary data.</text>
</comment>
<feature type="compositionally biased region" description="Low complexity" evidence="3">
    <location>
        <begin position="23"/>
        <end position="36"/>
    </location>
</feature>
<evidence type="ECO:0000256" key="1">
    <source>
        <dbReference type="ARBA" id="ARBA00022723"/>
    </source>
</evidence>
<dbReference type="InterPro" id="IPR011330">
    <property type="entry name" value="Glyco_hydro/deAcase_b/a-brl"/>
</dbReference>
<dbReference type="GO" id="GO:0046872">
    <property type="term" value="F:metal ion binding"/>
    <property type="evidence" value="ECO:0007669"/>
    <property type="project" value="UniProtKB-KW"/>
</dbReference>
<dbReference type="RefSeq" id="WP_141311145.1">
    <property type="nucleotide sequence ID" value="NZ_BJND01000028.1"/>
</dbReference>
<dbReference type="PROSITE" id="PS51257">
    <property type="entry name" value="PROKAR_LIPOPROTEIN"/>
    <property type="match status" value="1"/>
</dbReference>
<protein>
    <recommendedName>
        <fullName evidence="5">NodB homology domain-containing protein</fullName>
    </recommendedName>
</protein>
<evidence type="ECO:0000259" key="5">
    <source>
        <dbReference type="PROSITE" id="PS51677"/>
    </source>
</evidence>
<keyword evidence="7" id="KW-1185">Reference proteome</keyword>
<dbReference type="EMBL" id="BJND01000028">
    <property type="protein sequence ID" value="GEC06503.1"/>
    <property type="molecule type" value="Genomic_DNA"/>
</dbReference>
<feature type="signal peptide" evidence="4">
    <location>
        <begin position="1"/>
        <end position="20"/>
    </location>
</feature>
<dbReference type="Pfam" id="PF01522">
    <property type="entry name" value="Polysacc_deac_1"/>
    <property type="match status" value="1"/>
</dbReference>
<accession>A0A4Y3VIY4</accession>
<keyword evidence="1" id="KW-0479">Metal-binding</keyword>
<dbReference type="InterPro" id="IPR050248">
    <property type="entry name" value="Polysacc_deacetylase_ArnD"/>
</dbReference>
<dbReference type="PANTHER" id="PTHR10587">
    <property type="entry name" value="GLYCOSYL TRANSFERASE-RELATED"/>
    <property type="match status" value="1"/>
</dbReference>
<dbReference type="PANTHER" id="PTHR10587:SF133">
    <property type="entry name" value="CHITIN DEACETYLASE 1-RELATED"/>
    <property type="match status" value="1"/>
</dbReference>
<dbReference type="GO" id="GO:0016020">
    <property type="term" value="C:membrane"/>
    <property type="evidence" value="ECO:0007669"/>
    <property type="project" value="TreeGrafter"/>
</dbReference>
<evidence type="ECO:0000256" key="4">
    <source>
        <dbReference type="SAM" id="SignalP"/>
    </source>
</evidence>
<sequence length="488" mass="51484">MPRRALAPVLLLLGSLALTAACSTGSSPADSAPSPDGRSGTGGNDTGTQVDLTRLKGVSIVSDSSTDRSCPWATSYPDVPGADKVTAAMKKDVEGRLAVFLGTDIGGPPSCGGSPGADGSEGPELNVSFSFLVASGDVLGVRLATVDRTSNADGVDTRAYWYDGAAKKYRPSSGLIADDSRDAFVSALKKRLLKREGVTSDTVEASLGDRENRDAYLDDMAFTADGDLKVDFDRGTVGVPPAGRISVTLPKSTVTPWLSDFGSRAQQQTTDPDDKLDLGAAHTPAPTVAAQPDPGEDTTDCSQAKCIALTFDDGPAAPETGTLLKYLAQYKARATFFVVGQNVATHPDIVRAEMKSGHEIANHSWNHPVLTNLTPAQIRSQLERTTAAIKDATGQEPTLFRPPYGAIDDRVKAATSLSPVLWDVDTLDWKSHDPAKVAQTVISQAEPNDVVLVHDIHPTSVAAVPEILRTLTARGYHFVTVSHLRATL</sequence>
<dbReference type="PROSITE" id="PS51677">
    <property type="entry name" value="NODB"/>
    <property type="match status" value="1"/>
</dbReference>
<proteinExistence type="predicted"/>
<dbReference type="Proteomes" id="UP000317881">
    <property type="component" value="Unassembled WGS sequence"/>
</dbReference>
<feature type="region of interest" description="Disordered" evidence="3">
    <location>
        <begin position="263"/>
        <end position="300"/>
    </location>
</feature>
<feature type="domain" description="NodB homology" evidence="5">
    <location>
        <begin position="305"/>
        <end position="479"/>
    </location>
</feature>
<dbReference type="Gene3D" id="3.20.20.370">
    <property type="entry name" value="Glycoside hydrolase/deacetylase"/>
    <property type="match status" value="1"/>
</dbReference>
<gene>
    <name evidence="6" type="ORF">SSP24_41580</name>
</gene>
<dbReference type="AlphaFoldDB" id="A0A4Y3VIY4"/>
<name>A0A4Y3VIY4_9ACTN</name>
<dbReference type="OrthoDB" id="3521160at2"/>
<organism evidence="6 7">
    <name type="scientific">Streptomyces spinoverrucosus</name>
    <dbReference type="NCBI Taxonomy" id="284043"/>
    <lineage>
        <taxon>Bacteria</taxon>
        <taxon>Bacillati</taxon>
        <taxon>Actinomycetota</taxon>
        <taxon>Actinomycetes</taxon>
        <taxon>Kitasatosporales</taxon>
        <taxon>Streptomycetaceae</taxon>
        <taxon>Streptomyces</taxon>
    </lineage>
</organism>
<evidence type="ECO:0000313" key="7">
    <source>
        <dbReference type="Proteomes" id="UP000317881"/>
    </source>
</evidence>
<reference evidence="6 7" key="1">
    <citation type="submission" date="2019-06" db="EMBL/GenBank/DDBJ databases">
        <title>Whole genome shotgun sequence of Streptomyces spinoverrucosus NBRC 14228.</title>
        <authorList>
            <person name="Hosoyama A."/>
            <person name="Uohara A."/>
            <person name="Ohji S."/>
            <person name="Ichikawa N."/>
        </authorList>
    </citation>
    <scope>NUCLEOTIDE SEQUENCE [LARGE SCALE GENOMIC DNA]</scope>
    <source>
        <strain evidence="6 7">NBRC 14228</strain>
    </source>
</reference>
<feature type="region of interest" description="Disordered" evidence="3">
    <location>
        <begin position="23"/>
        <end position="49"/>
    </location>
</feature>